<evidence type="ECO:0000256" key="1">
    <source>
        <dbReference type="SAM" id="MobiDB-lite"/>
    </source>
</evidence>
<sequence>MSLDYRKATYRPSRPDTRNVTSYGSMSKWIQRRGEIVQPKGRVPMGLLEVDNPSPKFTKKRPIIKPSPAGMPSMYDTYLNNSSAVLDESVPVHLRYSKHCGYDDFHKAFRAMGDKFPQLTFPHYGPPRLRHGRQGGSWRHVKEVLQAGGNRIVFVDVRGVYDTAYSKPALRSARTHLLWVRAPPLAPWLDGESESLRSPCCGLVTHQNLIQCFTSNFFKSQVASNDMMKLDQVPGGHLILPSVEVPLRSTPSPRLLQQMSRLDRDTFYLGKDRPTQPIPVARYDQLDADKGVQKNNWSIMR</sequence>
<dbReference type="AlphaFoldDB" id="A0AAV3YAG7"/>
<reference evidence="2 3" key="1">
    <citation type="journal article" date="2021" name="Elife">
        <title>Chloroplast acquisition without the gene transfer in kleptoplastic sea slugs, Plakobranchus ocellatus.</title>
        <authorList>
            <person name="Maeda T."/>
            <person name="Takahashi S."/>
            <person name="Yoshida T."/>
            <person name="Shimamura S."/>
            <person name="Takaki Y."/>
            <person name="Nagai Y."/>
            <person name="Toyoda A."/>
            <person name="Suzuki Y."/>
            <person name="Arimoto A."/>
            <person name="Ishii H."/>
            <person name="Satoh N."/>
            <person name="Nishiyama T."/>
            <person name="Hasebe M."/>
            <person name="Maruyama T."/>
            <person name="Minagawa J."/>
            <person name="Obokata J."/>
            <person name="Shigenobu S."/>
        </authorList>
    </citation>
    <scope>NUCLEOTIDE SEQUENCE [LARGE SCALE GENOMIC DNA]</scope>
</reference>
<feature type="compositionally biased region" description="Basic and acidic residues" evidence="1">
    <location>
        <begin position="1"/>
        <end position="17"/>
    </location>
</feature>
<accession>A0AAV3YAG7</accession>
<gene>
    <name evidence="2" type="ORF">PoB_000560700</name>
</gene>
<evidence type="ECO:0000313" key="2">
    <source>
        <dbReference type="EMBL" id="GFN79101.1"/>
    </source>
</evidence>
<dbReference type="EMBL" id="BLXT01000641">
    <property type="protein sequence ID" value="GFN79101.1"/>
    <property type="molecule type" value="Genomic_DNA"/>
</dbReference>
<proteinExistence type="predicted"/>
<evidence type="ECO:0000313" key="3">
    <source>
        <dbReference type="Proteomes" id="UP000735302"/>
    </source>
</evidence>
<keyword evidence="3" id="KW-1185">Reference proteome</keyword>
<dbReference type="Proteomes" id="UP000735302">
    <property type="component" value="Unassembled WGS sequence"/>
</dbReference>
<comment type="caution">
    <text evidence="2">The sequence shown here is derived from an EMBL/GenBank/DDBJ whole genome shotgun (WGS) entry which is preliminary data.</text>
</comment>
<organism evidence="2 3">
    <name type="scientific">Plakobranchus ocellatus</name>
    <dbReference type="NCBI Taxonomy" id="259542"/>
    <lineage>
        <taxon>Eukaryota</taxon>
        <taxon>Metazoa</taxon>
        <taxon>Spiralia</taxon>
        <taxon>Lophotrochozoa</taxon>
        <taxon>Mollusca</taxon>
        <taxon>Gastropoda</taxon>
        <taxon>Heterobranchia</taxon>
        <taxon>Euthyneura</taxon>
        <taxon>Panpulmonata</taxon>
        <taxon>Sacoglossa</taxon>
        <taxon>Placobranchoidea</taxon>
        <taxon>Plakobranchidae</taxon>
        <taxon>Plakobranchus</taxon>
    </lineage>
</organism>
<feature type="region of interest" description="Disordered" evidence="1">
    <location>
        <begin position="1"/>
        <end position="22"/>
    </location>
</feature>
<protein>
    <submittedName>
        <fullName evidence="2">Zinc finger swim domain-containing protein 6</fullName>
    </submittedName>
</protein>
<name>A0AAV3YAG7_9GAST</name>